<evidence type="ECO:0000313" key="2">
    <source>
        <dbReference type="Proteomes" id="UP001445076"/>
    </source>
</evidence>
<dbReference type="EMBL" id="JARKIK010000012">
    <property type="protein sequence ID" value="KAK8748439.1"/>
    <property type="molecule type" value="Genomic_DNA"/>
</dbReference>
<dbReference type="AlphaFoldDB" id="A0AAW0YDU4"/>
<proteinExistence type="predicted"/>
<reference evidence="1 2" key="1">
    <citation type="journal article" date="2024" name="BMC Genomics">
        <title>Genome assembly of redclaw crayfish (Cherax quadricarinatus) provides insights into its immune adaptation and hypoxia tolerance.</title>
        <authorList>
            <person name="Liu Z."/>
            <person name="Zheng J."/>
            <person name="Li H."/>
            <person name="Fang K."/>
            <person name="Wang S."/>
            <person name="He J."/>
            <person name="Zhou D."/>
            <person name="Weng S."/>
            <person name="Chi M."/>
            <person name="Gu Z."/>
            <person name="He J."/>
            <person name="Li F."/>
            <person name="Wang M."/>
        </authorList>
    </citation>
    <scope>NUCLEOTIDE SEQUENCE [LARGE SCALE GENOMIC DNA]</scope>
    <source>
        <strain evidence="1">ZL_2023a</strain>
    </source>
</reference>
<sequence>MADHVSESPGWVGGHAMAPITLVSPQDKAATTWRLPRDLRLLPRPSFSVPRSATVTCRSVNGASRRRRPAVAAAWGTLDPMGQITTSVEGGKVAPEPPLVTVHVNNDSCAASGSEAFFNLTQHGGRRGTAISRSSSCVSALSHGSYKVYSLNPPILTAAHGVVGRGASITHGGRRLGRSYSVAPGDGCVSGAGNGSRVAGRRPQKLRQHFSFCGDHHVYHQHQHLTFQHHPAKYRKTYGILEYTEKGFSGANGCVLPRMSTTAPVLAQPRPPLPAVAPDKWHQTSPDGTDCRCQPCSLGVLVTAAYKAVLKAASNCMFRRYKGEFDLMSANG</sequence>
<keyword evidence="2" id="KW-1185">Reference proteome</keyword>
<name>A0AAW0YDU4_CHEQU</name>
<feature type="non-terminal residue" evidence="1">
    <location>
        <position position="332"/>
    </location>
</feature>
<reference evidence="1" key="2">
    <citation type="submission" date="2024-01" db="EMBL/GenBank/DDBJ databases">
        <authorList>
            <person name="He J."/>
            <person name="Wang M."/>
            <person name="Zheng J."/>
            <person name="Liu Z."/>
        </authorList>
    </citation>
    <scope>NUCLEOTIDE SEQUENCE</scope>
    <source>
        <strain evidence="1">ZL_2023a</strain>
        <tissue evidence="1">Muscle</tissue>
    </source>
</reference>
<evidence type="ECO:0000313" key="1">
    <source>
        <dbReference type="EMBL" id="KAK8748439.1"/>
    </source>
</evidence>
<dbReference type="Proteomes" id="UP001445076">
    <property type="component" value="Unassembled WGS sequence"/>
</dbReference>
<comment type="caution">
    <text evidence="1">The sequence shown here is derived from an EMBL/GenBank/DDBJ whole genome shotgun (WGS) entry which is preliminary data.</text>
</comment>
<dbReference type="EMBL" id="JARKIK010000012">
    <property type="protein sequence ID" value="KAK8748438.1"/>
    <property type="molecule type" value="Genomic_DNA"/>
</dbReference>
<gene>
    <name evidence="1" type="ORF">OTU49_016147</name>
</gene>
<accession>A0AAW0YDU4</accession>
<organism evidence="1 2">
    <name type="scientific">Cherax quadricarinatus</name>
    <name type="common">Australian red claw crayfish</name>
    <dbReference type="NCBI Taxonomy" id="27406"/>
    <lineage>
        <taxon>Eukaryota</taxon>
        <taxon>Metazoa</taxon>
        <taxon>Ecdysozoa</taxon>
        <taxon>Arthropoda</taxon>
        <taxon>Crustacea</taxon>
        <taxon>Multicrustacea</taxon>
        <taxon>Malacostraca</taxon>
        <taxon>Eumalacostraca</taxon>
        <taxon>Eucarida</taxon>
        <taxon>Decapoda</taxon>
        <taxon>Pleocyemata</taxon>
        <taxon>Astacidea</taxon>
        <taxon>Parastacoidea</taxon>
        <taxon>Parastacidae</taxon>
        <taxon>Cherax</taxon>
    </lineage>
</organism>
<protein>
    <submittedName>
        <fullName evidence="1">Uncharacterized protein</fullName>
    </submittedName>
</protein>